<accession>A0ABY3WCS1</accession>
<name>A0ABY3WCS1_9ACTN</name>
<proteinExistence type="predicted"/>
<dbReference type="EMBL" id="CP071872">
    <property type="protein sequence ID" value="UNM10364.1"/>
    <property type="molecule type" value="Genomic_DNA"/>
</dbReference>
<gene>
    <name evidence="1" type="ORF">J4032_01540</name>
</gene>
<evidence type="ECO:0000313" key="2">
    <source>
        <dbReference type="Proteomes" id="UP000828924"/>
    </source>
</evidence>
<sequence length="80" mass="8578">MEVPLKGGVREGALGIMVTCQGNGTVNVTFAPSGLSFPLHCSDGDVSTTYNQIDLRYERESAFVKVQAPSTIRWAMSVGQ</sequence>
<dbReference type="Proteomes" id="UP000828924">
    <property type="component" value="Chromosome"/>
</dbReference>
<keyword evidence="2" id="KW-1185">Reference proteome</keyword>
<evidence type="ECO:0000313" key="1">
    <source>
        <dbReference type="EMBL" id="UNM10364.1"/>
    </source>
</evidence>
<evidence type="ECO:0008006" key="3">
    <source>
        <dbReference type="Google" id="ProtNLM"/>
    </source>
</evidence>
<organism evidence="1 2">
    <name type="scientific">Streptomyces formicae</name>
    <dbReference type="NCBI Taxonomy" id="1616117"/>
    <lineage>
        <taxon>Bacteria</taxon>
        <taxon>Bacillati</taxon>
        <taxon>Actinomycetota</taxon>
        <taxon>Actinomycetes</taxon>
        <taxon>Kitasatosporales</taxon>
        <taxon>Streptomycetaceae</taxon>
        <taxon>Streptomyces</taxon>
    </lineage>
</organism>
<dbReference type="RefSeq" id="WP_242328868.1">
    <property type="nucleotide sequence ID" value="NZ_CP071872.1"/>
</dbReference>
<protein>
    <recommendedName>
        <fullName evidence="3">Secreted protein</fullName>
    </recommendedName>
</protein>
<reference evidence="1 2" key="1">
    <citation type="submission" date="2021-03" db="EMBL/GenBank/DDBJ databases">
        <title>Complete genome of Streptomyces formicae strain 1H-GS9 (DSM 100524).</title>
        <authorList>
            <person name="Atanasov K.E."/>
            <person name="Altabella T."/>
            <person name="Ferrer A."/>
        </authorList>
    </citation>
    <scope>NUCLEOTIDE SEQUENCE [LARGE SCALE GENOMIC DNA]</scope>
    <source>
        <strain evidence="1 2">1H-GS9</strain>
    </source>
</reference>